<dbReference type="EMBL" id="JAGPNK010000004">
    <property type="protein sequence ID" value="KAH7323224.1"/>
    <property type="molecule type" value="Genomic_DNA"/>
</dbReference>
<dbReference type="PANTHER" id="PTHR11274:SF0">
    <property type="entry name" value="GENERAL TRANSCRIPTION AND DNA REPAIR FACTOR IIH HELICASE SUBUNIT XPB"/>
    <property type="match status" value="1"/>
</dbReference>
<dbReference type="InterPro" id="IPR032830">
    <property type="entry name" value="XPB/Ssl2_N"/>
</dbReference>
<dbReference type="Pfam" id="PF13625">
    <property type="entry name" value="Helicase_C_3"/>
    <property type="match status" value="1"/>
</dbReference>
<feature type="domain" description="Helicase XPB/Ssl2 N-terminal" evidence="6">
    <location>
        <begin position="101"/>
        <end position="219"/>
    </location>
</feature>
<sequence length="331" mass="37331">MAPKRKLQFNCDIESPNSNSVRLPDSQDPDDASRDLNENLDEVNTVLVRNIQKFDISAFPYELGPGLFDLATGLFEKNDFTALALKPDHQARPLRVDGCARLVLEKFHPLVSQVQEFLVTIAEQISRPDFLHEYRLTTHSLYAAVSVGLTADDIIKTLARFSKNEMPQNVIRYIQHCGRRYGMVKLVLRNGKYYLETVDLATLQMLLQDTRIRHCRVQDQAATHKVFKPIGAPVAGTKAAERVREAEGLSGARTIVDDMQDSNAATIHHTLHNEEEDDEDQRVVHSFQIADDKVGAVAERCLALHHPALEEYDFKNDHANANLEIDLRPGT</sequence>
<evidence type="ECO:0000256" key="2">
    <source>
        <dbReference type="ARBA" id="ARBA00022801"/>
    </source>
</evidence>
<protein>
    <submittedName>
        <fullName evidence="7">Helicase conserved C-terminal domain-containing protein</fullName>
    </submittedName>
</protein>
<evidence type="ECO:0000256" key="4">
    <source>
        <dbReference type="ARBA" id="ARBA00022840"/>
    </source>
</evidence>
<keyword evidence="2" id="KW-0378">Hydrolase</keyword>
<reference evidence="7" key="1">
    <citation type="journal article" date="2021" name="Nat. Commun.">
        <title>Genetic determinants of endophytism in the Arabidopsis root mycobiome.</title>
        <authorList>
            <person name="Mesny F."/>
            <person name="Miyauchi S."/>
            <person name="Thiergart T."/>
            <person name="Pickel B."/>
            <person name="Atanasova L."/>
            <person name="Karlsson M."/>
            <person name="Huettel B."/>
            <person name="Barry K.W."/>
            <person name="Haridas S."/>
            <person name="Chen C."/>
            <person name="Bauer D."/>
            <person name="Andreopoulos W."/>
            <person name="Pangilinan J."/>
            <person name="LaButti K."/>
            <person name="Riley R."/>
            <person name="Lipzen A."/>
            <person name="Clum A."/>
            <person name="Drula E."/>
            <person name="Henrissat B."/>
            <person name="Kohler A."/>
            <person name="Grigoriev I.V."/>
            <person name="Martin F.M."/>
            <person name="Hacquard S."/>
        </authorList>
    </citation>
    <scope>NUCLEOTIDE SEQUENCE</scope>
    <source>
        <strain evidence="7">MPI-CAGE-CH-0235</strain>
    </source>
</reference>
<dbReference type="InterPro" id="IPR050615">
    <property type="entry name" value="ATP-dep_DNA_Helicase"/>
</dbReference>
<proteinExistence type="predicted"/>
<dbReference type="GO" id="GO:0005524">
    <property type="term" value="F:ATP binding"/>
    <property type="evidence" value="ECO:0007669"/>
    <property type="project" value="UniProtKB-KW"/>
</dbReference>
<feature type="region of interest" description="Disordered" evidence="5">
    <location>
        <begin position="9"/>
        <end position="36"/>
    </location>
</feature>
<dbReference type="GO" id="GO:0000112">
    <property type="term" value="C:nucleotide-excision repair factor 3 complex"/>
    <property type="evidence" value="ECO:0007669"/>
    <property type="project" value="TreeGrafter"/>
</dbReference>
<name>A0A8K0WTV5_9HYPO</name>
<dbReference type="GO" id="GO:0097550">
    <property type="term" value="C:transcription preinitiation complex"/>
    <property type="evidence" value="ECO:0007669"/>
    <property type="project" value="TreeGrafter"/>
</dbReference>
<dbReference type="PANTHER" id="PTHR11274">
    <property type="entry name" value="RAD25/XP-B DNA REPAIR HELICASE"/>
    <property type="match status" value="1"/>
</dbReference>
<keyword evidence="4" id="KW-0067">ATP-binding</keyword>
<keyword evidence="3 7" id="KW-0347">Helicase</keyword>
<keyword evidence="1" id="KW-0547">Nucleotide-binding</keyword>
<dbReference type="AlphaFoldDB" id="A0A8K0WTV5"/>
<evidence type="ECO:0000256" key="5">
    <source>
        <dbReference type="SAM" id="MobiDB-lite"/>
    </source>
</evidence>
<dbReference type="GO" id="GO:0016787">
    <property type="term" value="F:hydrolase activity"/>
    <property type="evidence" value="ECO:0007669"/>
    <property type="project" value="UniProtKB-KW"/>
</dbReference>
<dbReference type="GO" id="GO:0043138">
    <property type="term" value="F:3'-5' DNA helicase activity"/>
    <property type="evidence" value="ECO:0007669"/>
    <property type="project" value="TreeGrafter"/>
</dbReference>
<dbReference type="OrthoDB" id="10262986at2759"/>
<gene>
    <name evidence="7" type="ORF">B0I35DRAFT_427328</name>
</gene>
<accession>A0A8K0WTV5</accession>
<evidence type="ECO:0000256" key="1">
    <source>
        <dbReference type="ARBA" id="ARBA00022741"/>
    </source>
</evidence>
<dbReference type="GO" id="GO:0005675">
    <property type="term" value="C:transcription factor TFIIH holo complex"/>
    <property type="evidence" value="ECO:0007669"/>
    <property type="project" value="TreeGrafter"/>
</dbReference>
<evidence type="ECO:0000313" key="7">
    <source>
        <dbReference type="EMBL" id="KAH7323224.1"/>
    </source>
</evidence>
<comment type="caution">
    <text evidence="7">The sequence shown here is derived from an EMBL/GenBank/DDBJ whole genome shotgun (WGS) entry which is preliminary data.</text>
</comment>
<organism evidence="7 8">
    <name type="scientific">Stachybotrys elegans</name>
    <dbReference type="NCBI Taxonomy" id="80388"/>
    <lineage>
        <taxon>Eukaryota</taxon>
        <taxon>Fungi</taxon>
        <taxon>Dikarya</taxon>
        <taxon>Ascomycota</taxon>
        <taxon>Pezizomycotina</taxon>
        <taxon>Sordariomycetes</taxon>
        <taxon>Hypocreomycetidae</taxon>
        <taxon>Hypocreales</taxon>
        <taxon>Stachybotryaceae</taxon>
        <taxon>Stachybotrys</taxon>
    </lineage>
</organism>
<dbReference type="GO" id="GO:0006367">
    <property type="term" value="P:transcription initiation at RNA polymerase II promoter"/>
    <property type="evidence" value="ECO:0007669"/>
    <property type="project" value="TreeGrafter"/>
</dbReference>
<evidence type="ECO:0000259" key="6">
    <source>
        <dbReference type="Pfam" id="PF13625"/>
    </source>
</evidence>
<dbReference type="Proteomes" id="UP000813444">
    <property type="component" value="Unassembled WGS sequence"/>
</dbReference>
<evidence type="ECO:0000256" key="3">
    <source>
        <dbReference type="ARBA" id="ARBA00022806"/>
    </source>
</evidence>
<evidence type="ECO:0000313" key="8">
    <source>
        <dbReference type="Proteomes" id="UP000813444"/>
    </source>
</evidence>
<keyword evidence="8" id="KW-1185">Reference proteome</keyword>